<dbReference type="Proteomes" id="UP000240481">
    <property type="component" value="Unassembled WGS sequence"/>
</dbReference>
<name>A0A0J8V5Y5_9GAMM</name>
<evidence type="ECO:0000313" key="1">
    <source>
        <dbReference type="EMBL" id="PSW21645.1"/>
    </source>
</evidence>
<accession>A0A0J8V5Y5</accession>
<organism evidence="1 2">
    <name type="scientific">Photobacterium swingsii</name>
    <dbReference type="NCBI Taxonomy" id="680026"/>
    <lineage>
        <taxon>Bacteria</taxon>
        <taxon>Pseudomonadati</taxon>
        <taxon>Pseudomonadota</taxon>
        <taxon>Gammaproteobacteria</taxon>
        <taxon>Vibrionales</taxon>
        <taxon>Vibrionaceae</taxon>
        <taxon>Photobacterium</taxon>
    </lineage>
</organism>
<dbReference type="AlphaFoldDB" id="A0A0J8V5Y5"/>
<comment type="caution">
    <text evidence="1">The sequence shown here is derived from an EMBL/GenBank/DDBJ whole genome shotgun (WGS) entry which is preliminary data.</text>
</comment>
<protein>
    <submittedName>
        <fullName evidence="1">Uncharacterized protein</fullName>
    </submittedName>
</protein>
<proteinExistence type="predicted"/>
<reference evidence="1 2" key="1">
    <citation type="submission" date="2018-01" db="EMBL/GenBank/DDBJ databases">
        <title>Whole genome sequencing of Histamine producing bacteria.</title>
        <authorList>
            <person name="Butler K."/>
        </authorList>
    </citation>
    <scope>NUCLEOTIDE SEQUENCE [LARGE SCALE GENOMIC DNA]</scope>
    <source>
        <strain evidence="1 2">DSM 24669</strain>
    </source>
</reference>
<evidence type="ECO:0000313" key="2">
    <source>
        <dbReference type="Proteomes" id="UP000240481"/>
    </source>
</evidence>
<keyword evidence="2" id="KW-1185">Reference proteome</keyword>
<sequence>MAKYPYENSPQPMPKRAVYNRENKVHDSHINALIINVDEKCQLGQICSLYHFSIVFTFIAGTKKPLYK</sequence>
<gene>
    <name evidence="1" type="ORF">C9I94_21500</name>
</gene>
<dbReference type="EMBL" id="PYLZ01000015">
    <property type="protein sequence ID" value="PSW21645.1"/>
    <property type="molecule type" value="Genomic_DNA"/>
</dbReference>